<reference evidence="1 2" key="1">
    <citation type="submission" date="2020-04" db="EMBL/GenBank/DDBJ databases">
        <title>Description of novel Gluconacetobacter.</title>
        <authorList>
            <person name="Sombolestani A."/>
        </authorList>
    </citation>
    <scope>NUCLEOTIDE SEQUENCE [LARGE SCALE GENOMIC DNA]</scope>
    <source>
        <strain evidence="1 2">LMG 27724</strain>
    </source>
</reference>
<proteinExistence type="predicted"/>
<evidence type="ECO:0000313" key="1">
    <source>
        <dbReference type="EMBL" id="MBB2171577.1"/>
    </source>
</evidence>
<evidence type="ECO:0008006" key="3">
    <source>
        <dbReference type="Google" id="ProtNLM"/>
    </source>
</evidence>
<sequence length="192" mass="21183">MRGLLDELESETFEGKDMVLTRGGKLPMRPIIHAATALVLWTAFQLHAAGAQETHALSLPQLEGSWSCEGYFIRNKRPIASNISVTRDVGNGALLLHHDDKPPALYHSLEVWSVSKDGSLKSSISDVYGMRWFTAQGWDGNGLKLNRTEGGSVVEQFTYAFRNANTLELDWAISRSGRPLTIGDTLTCHRTG</sequence>
<evidence type="ECO:0000313" key="2">
    <source>
        <dbReference type="Proteomes" id="UP000577891"/>
    </source>
</evidence>
<organism evidence="1 2">
    <name type="scientific">Gluconacetobacter asukensis</name>
    <dbReference type="NCBI Taxonomy" id="1017181"/>
    <lineage>
        <taxon>Bacteria</taxon>
        <taxon>Pseudomonadati</taxon>
        <taxon>Pseudomonadota</taxon>
        <taxon>Alphaproteobacteria</taxon>
        <taxon>Acetobacterales</taxon>
        <taxon>Acetobacteraceae</taxon>
        <taxon>Gluconacetobacter</taxon>
    </lineage>
</organism>
<comment type="caution">
    <text evidence="1">The sequence shown here is derived from an EMBL/GenBank/DDBJ whole genome shotgun (WGS) entry which is preliminary data.</text>
</comment>
<gene>
    <name evidence="1" type="ORF">HLH35_05485</name>
</gene>
<dbReference type="AlphaFoldDB" id="A0A7W4IYX0"/>
<accession>A0A7W4IYX0</accession>
<keyword evidence="2" id="KW-1185">Reference proteome</keyword>
<dbReference type="Proteomes" id="UP000577891">
    <property type="component" value="Unassembled WGS sequence"/>
</dbReference>
<name>A0A7W4IYX0_9PROT</name>
<protein>
    <recommendedName>
        <fullName evidence="3">DUF1579 domain-containing protein</fullName>
    </recommendedName>
</protein>
<dbReference type="RefSeq" id="WP_182978172.1">
    <property type="nucleotide sequence ID" value="NZ_BAABGB010000027.1"/>
</dbReference>
<dbReference type="EMBL" id="JABEQE010000003">
    <property type="protein sequence ID" value="MBB2171577.1"/>
    <property type="molecule type" value="Genomic_DNA"/>
</dbReference>